<keyword evidence="2" id="KW-1185">Reference proteome</keyword>
<dbReference type="InterPro" id="IPR036393">
    <property type="entry name" value="AceGlu_kinase-like_sf"/>
</dbReference>
<dbReference type="EMBL" id="CACRXK020001660">
    <property type="protein sequence ID" value="CAB3990449.1"/>
    <property type="molecule type" value="Genomic_DNA"/>
</dbReference>
<dbReference type="Gene3D" id="3.40.1160.10">
    <property type="entry name" value="Acetylglutamate kinase-like"/>
    <property type="match status" value="1"/>
</dbReference>
<dbReference type="InterPro" id="IPR006855">
    <property type="entry name" value="Vertebrate-like_GNAT_dom"/>
</dbReference>
<dbReference type="GO" id="GO:0006536">
    <property type="term" value="P:glutamate metabolic process"/>
    <property type="evidence" value="ECO:0007669"/>
    <property type="project" value="TreeGrafter"/>
</dbReference>
<dbReference type="PANTHER" id="PTHR23342:SF0">
    <property type="entry name" value="N-ACETYLGLUTAMATE SYNTHASE, MITOCHONDRIAL"/>
    <property type="match status" value="1"/>
</dbReference>
<dbReference type="Pfam" id="PF04768">
    <property type="entry name" value="NAT"/>
    <property type="match status" value="1"/>
</dbReference>
<name>A0A6S7GL78_PARCT</name>
<dbReference type="Proteomes" id="UP001152795">
    <property type="component" value="Unassembled WGS sequence"/>
</dbReference>
<dbReference type="PANTHER" id="PTHR23342">
    <property type="entry name" value="N-ACETYLGLUTAMATE SYNTHASE"/>
    <property type="match status" value="1"/>
</dbReference>
<organism evidence="1 2">
    <name type="scientific">Paramuricea clavata</name>
    <name type="common">Red gorgonian</name>
    <name type="synonym">Violescent sea-whip</name>
    <dbReference type="NCBI Taxonomy" id="317549"/>
    <lineage>
        <taxon>Eukaryota</taxon>
        <taxon>Metazoa</taxon>
        <taxon>Cnidaria</taxon>
        <taxon>Anthozoa</taxon>
        <taxon>Octocorallia</taxon>
        <taxon>Malacalcyonacea</taxon>
        <taxon>Plexauridae</taxon>
        <taxon>Paramuricea</taxon>
    </lineage>
</organism>
<dbReference type="Gene3D" id="3.40.630.30">
    <property type="match status" value="1"/>
</dbReference>
<reference evidence="1" key="1">
    <citation type="submission" date="2020-04" db="EMBL/GenBank/DDBJ databases">
        <authorList>
            <person name="Alioto T."/>
            <person name="Alioto T."/>
            <person name="Gomez Garrido J."/>
        </authorList>
    </citation>
    <scope>NUCLEOTIDE SEQUENCE</scope>
    <source>
        <strain evidence="1">A484AB</strain>
    </source>
</reference>
<dbReference type="GO" id="GO:0003991">
    <property type="term" value="F:acetylglutamate kinase activity"/>
    <property type="evidence" value="ECO:0007669"/>
    <property type="project" value="InterPro"/>
</dbReference>
<comment type="caution">
    <text evidence="1">The sequence shown here is derived from an EMBL/GenBank/DDBJ whole genome shotgun (WGS) entry which is preliminary data.</text>
</comment>
<dbReference type="PROSITE" id="PS51731">
    <property type="entry name" value="GNAT_NAGS"/>
    <property type="match status" value="1"/>
</dbReference>
<dbReference type="OrthoDB" id="438291at2759"/>
<dbReference type="AlphaFoldDB" id="A0A6S7GL78"/>
<sequence>MDKFRRGLEKARTGLPMIRFLSSTCTTFGQNNSLPTDLKRFLEEVGSDPKEARFWLRQFQNQANDPERPFAVLQAGSSILDNEKAMESLCSSLSFLNRNGMPTVLVYGPDQGHPDDVFIQAEQLQQQGMQLVDCLEKSCHATTRAFCGSSGILASRKSHSRTRAVIEHVNADPITWTFRSGLVPLLTSISIDQKTGVVTPVCSRHVAIKLSEVLKPMKVIFLNDYGGLVDDHGKVVSQIKIPGDVPGVSEQSWCTSDVKRQIDEIATLLKDFSNNSTAVITSPDNIIKELFSHQGCGTMIQKTEAIHRYKSLDEVDVPRLTKLLAQSFQRPLKPDHMTVIQEYLQSVYISENYTAAAIVIHDREKCEIPYLDKFVITSTCQGQGTSDDLWNHLTQDFPSLFWRSRATNRINPWYFIRADGSWTNGNWIIFWYGVDKPKISHSLVEFAGNLPDSFDPIAKHDVTMKSENRSTTSYIRYV</sequence>
<evidence type="ECO:0000313" key="2">
    <source>
        <dbReference type="Proteomes" id="UP001152795"/>
    </source>
</evidence>
<dbReference type="GO" id="GO:0004042">
    <property type="term" value="F:L-glutamate N-acetyltransferase activity"/>
    <property type="evidence" value="ECO:0007669"/>
    <property type="project" value="TreeGrafter"/>
</dbReference>
<dbReference type="SUPFAM" id="SSF53633">
    <property type="entry name" value="Carbamate kinase-like"/>
    <property type="match status" value="1"/>
</dbReference>
<protein>
    <submittedName>
        <fullName evidence="1">N-acetylglutamate synthase, mitochondrial</fullName>
    </submittedName>
</protein>
<dbReference type="CDD" id="cd04264">
    <property type="entry name" value="DUF619-NAGS"/>
    <property type="match status" value="1"/>
</dbReference>
<dbReference type="PIRSF" id="PIRSF036441">
    <property type="entry name" value="NAGK_DUF619"/>
    <property type="match status" value="1"/>
</dbReference>
<gene>
    <name evidence="1" type="ORF">PACLA_8A082408</name>
</gene>
<dbReference type="GO" id="GO:0005759">
    <property type="term" value="C:mitochondrial matrix"/>
    <property type="evidence" value="ECO:0007669"/>
    <property type="project" value="TreeGrafter"/>
</dbReference>
<evidence type="ECO:0000313" key="1">
    <source>
        <dbReference type="EMBL" id="CAB3990449.1"/>
    </source>
</evidence>
<proteinExistence type="predicted"/>
<dbReference type="GO" id="GO:0006526">
    <property type="term" value="P:L-arginine biosynthetic process"/>
    <property type="evidence" value="ECO:0007669"/>
    <property type="project" value="InterPro"/>
</dbReference>
<accession>A0A6S7GL78</accession>
<dbReference type="InterPro" id="IPR011242">
    <property type="entry name" value="ArgB_GNAT"/>
</dbReference>